<dbReference type="AlphaFoldDB" id="A0A1H4BU88"/>
<sequence>MNFFKLILTTVLFLGWLTPADVQAELRDEQLERSIVDGYSTSAQTVVIDGKRYLINDETEKGYVKGQPVDEWIEQDEIQLKKGDEVLYSVNPDSTLKLDVIYKVMQ</sequence>
<name>A0A1H4BU88_9GAMM</name>
<evidence type="ECO:0008006" key="4">
    <source>
        <dbReference type="Google" id="ProtNLM"/>
    </source>
</evidence>
<gene>
    <name evidence="2" type="ORF">SAMN02745729_10466</name>
</gene>
<evidence type="ECO:0000313" key="2">
    <source>
        <dbReference type="EMBL" id="SEA51669.1"/>
    </source>
</evidence>
<feature type="signal peptide" evidence="1">
    <location>
        <begin position="1"/>
        <end position="24"/>
    </location>
</feature>
<dbReference type="RefSeq" id="WP_091824728.1">
    <property type="nucleotide sequence ID" value="NZ_FNRJ01000004.1"/>
</dbReference>
<evidence type="ECO:0000256" key="1">
    <source>
        <dbReference type="SAM" id="SignalP"/>
    </source>
</evidence>
<reference evidence="3" key="1">
    <citation type="submission" date="2016-10" db="EMBL/GenBank/DDBJ databases">
        <authorList>
            <person name="Varghese N."/>
            <person name="Submissions S."/>
        </authorList>
    </citation>
    <scope>NUCLEOTIDE SEQUENCE [LARGE SCALE GENOMIC DNA]</scope>
    <source>
        <strain evidence="3">DSM 11526</strain>
    </source>
</reference>
<organism evidence="2 3">
    <name type="scientific">Marinobacterium iners DSM 11526</name>
    <dbReference type="NCBI Taxonomy" id="1122198"/>
    <lineage>
        <taxon>Bacteria</taxon>
        <taxon>Pseudomonadati</taxon>
        <taxon>Pseudomonadota</taxon>
        <taxon>Gammaproteobacteria</taxon>
        <taxon>Oceanospirillales</taxon>
        <taxon>Oceanospirillaceae</taxon>
        <taxon>Marinobacterium</taxon>
    </lineage>
</organism>
<evidence type="ECO:0000313" key="3">
    <source>
        <dbReference type="Proteomes" id="UP000242469"/>
    </source>
</evidence>
<keyword evidence="1" id="KW-0732">Signal</keyword>
<dbReference type="Proteomes" id="UP000242469">
    <property type="component" value="Unassembled WGS sequence"/>
</dbReference>
<proteinExistence type="predicted"/>
<accession>A0A1H4BU88</accession>
<protein>
    <recommendedName>
        <fullName evidence="4">Nickel/cobalt transporter regulator</fullName>
    </recommendedName>
</protein>
<dbReference type="STRING" id="1122198.SAMN02745729_10466"/>
<dbReference type="EMBL" id="FNRJ01000004">
    <property type="protein sequence ID" value="SEA51669.1"/>
    <property type="molecule type" value="Genomic_DNA"/>
</dbReference>
<keyword evidence="3" id="KW-1185">Reference proteome</keyword>
<feature type="chain" id="PRO_5017286623" description="Nickel/cobalt transporter regulator" evidence="1">
    <location>
        <begin position="25"/>
        <end position="106"/>
    </location>
</feature>